<reference evidence="2" key="2">
    <citation type="submission" date="2025-09" db="UniProtKB">
        <authorList>
            <consortium name="Ensembl"/>
        </authorList>
    </citation>
    <scope>IDENTIFICATION</scope>
</reference>
<dbReference type="PANTHER" id="PTHR32073">
    <property type="entry name" value="GH11358P"/>
    <property type="match status" value="1"/>
</dbReference>
<proteinExistence type="inferred from homology"/>
<evidence type="ECO:0000256" key="1">
    <source>
        <dbReference type="ARBA" id="ARBA00006338"/>
    </source>
</evidence>
<name>A0A8C8HWY0_ONCTS</name>
<dbReference type="Ensembl" id="ENSOTST00005073567.2">
    <property type="protein sequence ID" value="ENSOTSP00005067766.1"/>
    <property type="gene ID" value="ENSOTSG00005032259.2"/>
</dbReference>
<comment type="similarity">
    <text evidence="1">Belongs to the DIPK family.</text>
</comment>
<dbReference type="GeneTree" id="ENSGT01000000221891"/>
<dbReference type="PANTHER" id="PTHR32073:SF8">
    <property type="entry name" value="DIVERGENT PROTEIN KINASE DOMAIN 2B"/>
    <property type="match status" value="1"/>
</dbReference>
<accession>A0A8C8HWY0</accession>
<evidence type="ECO:0000313" key="3">
    <source>
        <dbReference type="Proteomes" id="UP000694402"/>
    </source>
</evidence>
<keyword evidence="3" id="KW-1185">Reference proteome</keyword>
<reference evidence="2" key="1">
    <citation type="submission" date="2025-08" db="UniProtKB">
        <authorList>
            <consortium name="Ensembl"/>
        </authorList>
    </citation>
    <scope>IDENTIFICATION</scope>
</reference>
<dbReference type="AlphaFoldDB" id="A0A8C8HWY0"/>
<dbReference type="Proteomes" id="UP000694402">
    <property type="component" value="Unassembled WGS sequence"/>
</dbReference>
<dbReference type="InterPro" id="IPR020519">
    <property type="entry name" value="DIPK2A/B"/>
</dbReference>
<organism evidence="2 3">
    <name type="scientific">Oncorhynchus tshawytscha</name>
    <name type="common">Chinook salmon</name>
    <name type="synonym">Salmo tshawytscha</name>
    <dbReference type="NCBI Taxonomy" id="74940"/>
    <lineage>
        <taxon>Eukaryota</taxon>
        <taxon>Metazoa</taxon>
        <taxon>Chordata</taxon>
        <taxon>Craniata</taxon>
        <taxon>Vertebrata</taxon>
        <taxon>Euteleostomi</taxon>
        <taxon>Actinopterygii</taxon>
        <taxon>Neopterygii</taxon>
        <taxon>Teleostei</taxon>
        <taxon>Protacanthopterygii</taxon>
        <taxon>Salmoniformes</taxon>
        <taxon>Salmonidae</taxon>
        <taxon>Salmoninae</taxon>
        <taxon>Oncorhynchus</taxon>
    </lineage>
</organism>
<sequence>MKHFSETVKLRLLYTLAVNQQPLILQMFPGTEGWPFHRHQGSCGRLMVWASSRPLWGPAPQQPGLPALLYPARGGHVHIGVIDLEQGEWNEWLPALTLQRMGRPMMMIRGCTFPKYSKLLKIVCTQMQHLLASSKLPLEASKQNNC</sequence>
<protein>
    <submittedName>
        <fullName evidence="2">Uncharacterized protein</fullName>
    </submittedName>
</protein>
<evidence type="ECO:0000313" key="2">
    <source>
        <dbReference type="Ensembl" id="ENSOTSP00005067766.1"/>
    </source>
</evidence>